<accession>A0A9P0DBH4</accession>
<dbReference type="GO" id="GO:0015280">
    <property type="term" value="F:ligand-gated sodium channel activity"/>
    <property type="evidence" value="ECO:0007669"/>
    <property type="project" value="TreeGrafter"/>
</dbReference>
<evidence type="ECO:0000256" key="11">
    <source>
        <dbReference type="ARBA" id="ARBA00023303"/>
    </source>
</evidence>
<evidence type="ECO:0000256" key="12">
    <source>
        <dbReference type="RuleBase" id="RU000679"/>
    </source>
</evidence>
<keyword evidence="3 12" id="KW-0813">Transport</keyword>
<evidence type="ECO:0000256" key="4">
    <source>
        <dbReference type="ARBA" id="ARBA00022461"/>
    </source>
</evidence>
<dbReference type="OrthoDB" id="6436100at2759"/>
<evidence type="ECO:0000256" key="7">
    <source>
        <dbReference type="ARBA" id="ARBA00023053"/>
    </source>
</evidence>
<keyword evidence="4 12" id="KW-0894">Sodium channel</keyword>
<dbReference type="Proteomes" id="UP001153636">
    <property type="component" value="Chromosome 7"/>
</dbReference>
<keyword evidence="5 12" id="KW-0812">Transmembrane</keyword>
<organism evidence="14 15">
    <name type="scientific">Psylliodes chrysocephalus</name>
    <dbReference type="NCBI Taxonomy" id="3402493"/>
    <lineage>
        <taxon>Eukaryota</taxon>
        <taxon>Metazoa</taxon>
        <taxon>Ecdysozoa</taxon>
        <taxon>Arthropoda</taxon>
        <taxon>Hexapoda</taxon>
        <taxon>Insecta</taxon>
        <taxon>Pterygota</taxon>
        <taxon>Neoptera</taxon>
        <taxon>Endopterygota</taxon>
        <taxon>Coleoptera</taxon>
        <taxon>Polyphaga</taxon>
        <taxon>Cucujiformia</taxon>
        <taxon>Chrysomeloidea</taxon>
        <taxon>Chrysomelidae</taxon>
        <taxon>Galerucinae</taxon>
        <taxon>Alticini</taxon>
        <taxon>Psylliodes</taxon>
    </lineage>
</organism>
<evidence type="ECO:0000256" key="8">
    <source>
        <dbReference type="ARBA" id="ARBA00023065"/>
    </source>
</evidence>
<evidence type="ECO:0000256" key="9">
    <source>
        <dbReference type="ARBA" id="ARBA00023136"/>
    </source>
</evidence>
<dbReference type="Gene3D" id="2.60.470.10">
    <property type="entry name" value="Acid-sensing ion channels like domains"/>
    <property type="match status" value="1"/>
</dbReference>
<keyword evidence="7" id="KW-0915">Sodium</keyword>
<evidence type="ECO:0008006" key="16">
    <source>
        <dbReference type="Google" id="ProtNLM"/>
    </source>
</evidence>
<dbReference type="PANTHER" id="PTHR11690">
    <property type="entry name" value="AMILORIDE-SENSITIVE SODIUM CHANNEL-RELATED"/>
    <property type="match status" value="1"/>
</dbReference>
<dbReference type="Pfam" id="PF00858">
    <property type="entry name" value="ASC"/>
    <property type="match status" value="1"/>
</dbReference>
<evidence type="ECO:0000256" key="5">
    <source>
        <dbReference type="ARBA" id="ARBA00022692"/>
    </source>
</evidence>
<sequence length="451" mass="51643">GIAVCNVNKISKTKAHSFAEYLHSNFPLVRETFKEKSDLLNAIKLLANLYDLNISDSIVEATLQELLEKYDNLTKSYDPTERLIQLAPTCQDVLLKCKWGGIEYDCHEIIFSRITFDGICCIFNYIRPIGRPKVFKKLNKNNNLPFEARNGMGSGPKKGLQLVMKDTSDDYFVTTTDIRGYVVSIFNPMDFPDKNSGSLSEVMANVGTEVFIGIKVSITNPNKAIRILPTRMRKCIFHDELHTDFGNYRHSDCLASCKMHAMKMLCQCIPFSQPVDDYNYCTLTDLPCLSNFYRKWTSYYPENEDSPALNFERENSIDCRHCFSVCKDQTYFVSVDVLPIAINPTNITYVNVFFERSFGDSLKIDLVQYWYELVSSCGGFISLLMGLSFISFAEMFVLMYKLVVFCLRKRKQSKIFGVVTIVKQTGAAVVPTTNNKSKAELYRNNYVNFFY</sequence>
<evidence type="ECO:0000256" key="3">
    <source>
        <dbReference type="ARBA" id="ARBA00022448"/>
    </source>
</evidence>
<feature type="transmembrane region" description="Helical" evidence="13">
    <location>
        <begin position="380"/>
        <end position="404"/>
    </location>
</feature>
<comment type="similarity">
    <text evidence="2 12">Belongs to the amiloride-sensitive sodium channel (TC 1.A.6) family.</text>
</comment>
<evidence type="ECO:0000256" key="6">
    <source>
        <dbReference type="ARBA" id="ARBA00022989"/>
    </source>
</evidence>
<feature type="non-terminal residue" evidence="14">
    <location>
        <position position="1"/>
    </location>
</feature>
<name>A0A9P0DBH4_9CUCU</name>
<reference evidence="14" key="1">
    <citation type="submission" date="2022-01" db="EMBL/GenBank/DDBJ databases">
        <authorList>
            <person name="King R."/>
        </authorList>
    </citation>
    <scope>NUCLEOTIDE SEQUENCE</scope>
</reference>
<keyword evidence="6 13" id="KW-1133">Transmembrane helix</keyword>
<comment type="subcellular location">
    <subcellularLocation>
        <location evidence="1">Membrane</location>
        <topology evidence="1">Multi-pass membrane protein</topology>
    </subcellularLocation>
</comment>
<evidence type="ECO:0000313" key="15">
    <source>
        <dbReference type="Proteomes" id="UP001153636"/>
    </source>
</evidence>
<dbReference type="AlphaFoldDB" id="A0A9P0DBH4"/>
<evidence type="ECO:0000256" key="13">
    <source>
        <dbReference type="SAM" id="Phobius"/>
    </source>
</evidence>
<protein>
    <recommendedName>
        <fullName evidence="16">Sodium channel protein Nach</fullName>
    </recommendedName>
</protein>
<keyword evidence="11 12" id="KW-0407">Ion channel</keyword>
<evidence type="ECO:0000256" key="2">
    <source>
        <dbReference type="ARBA" id="ARBA00007193"/>
    </source>
</evidence>
<dbReference type="EMBL" id="OV651819">
    <property type="protein sequence ID" value="CAH1113703.1"/>
    <property type="molecule type" value="Genomic_DNA"/>
</dbReference>
<proteinExistence type="inferred from homology"/>
<dbReference type="PANTHER" id="PTHR11690:SF253">
    <property type="entry name" value="PICKPOCKET 18-RELATED"/>
    <property type="match status" value="1"/>
</dbReference>
<keyword evidence="10 12" id="KW-0739">Sodium transport</keyword>
<evidence type="ECO:0000313" key="14">
    <source>
        <dbReference type="EMBL" id="CAH1113703.1"/>
    </source>
</evidence>
<keyword evidence="9 13" id="KW-0472">Membrane</keyword>
<keyword evidence="8 12" id="KW-0406">Ion transport</keyword>
<dbReference type="InterPro" id="IPR001873">
    <property type="entry name" value="ENaC"/>
</dbReference>
<evidence type="ECO:0000256" key="1">
    <source>
        <dbReference type="ARBA" id="ARBA00004141"/>
    </source>
</evidence>
<dbReference type="GO" id="GO:0005886">
    <property type="term" value="C:plasma membrane"/>
    <property type="evidence" value="ECO:0007669"/>
    <property type="project" value="TreeGrafter"/>
</dbReference>
<keyword evidence="15" id="KW-1185">Reference proteome</keyword>
<evidence type="ECO:0000256" key="10">
    <source>
        <dbReference type="ARBA" id="ARBA00023201"/>
    </source>
</evidence>
<gene>
    <name evidence="14" type="ORF">PSYICH_LOCUS13589</name>
</gene>